<dbReference type="InterPro" id="IPR018908">
    <property type="entry name" value="TMEM234"/>
</dbReference>
<reference evidence="1" key="2">
    <citation type="submission" date="2025-09" db="UniProtKB">
        <authorList>
            <consortium name="Ensembl"/>
        </authorList>
    </citation>
    <scope>IDENTIFICATION</scope>
</reference>
<proteinExistence type="predicted"/>
<sequence length="121" mass="14175">KVDIGAILSLQLSLMTVLWGCTNPYPKRSTEGIEHVKRKIKFNQFLAEVKFLFLNIKVNLHLGSLVYYFTLYDCFTHRLLIMSSSRFLLSQNHMIDSCRVFGIIKLKTWAKPIWRQNTLHS</sequence>
<name>A0A8C7D8B4_ONCKI</name>
<dbReference type="Proteomes" id="UP000694557">
    <property type="component" value="Unassembled WGS sequence"/>
</dbReference>
<dbReference type="Ensembl" id="ENSOKIT00005016412.1">
    <property type="protein sequence ID" value="ENSOKIP00005015436.1"/>
    <property type="gene ID" value="ENSOKIG00005006897.1"/>
</dbReference>
<organism evidence="1 2">
    <name type="scientific">Oncorhynchus kisutch</name>
    <name type="common">Coho salmon</name>
    <name type="synonym">Salmo kisutch</name>
    <dbReference type="NCBI Taxonomy" id="8019"/>
    <lineage>
        <taxon>Eukaryota</taxon>
        <taxon>Metazoa</taxon>
        <taxon>Chordata</taxon>
        <taxon>Craniata</taxon>
        <taxon>Vertebrata</taxon>
        <taxon>Euteleostomi</taxon>
        <taxon>Actinopterygii</taxon>
        <taxon>Neopterygii</taxon>
        <taxon>Teleostei</taxon>
        <taxon>Protacanthopterygii</taxon>
        <taxon>Salmoniformes</taxon>
        <taxon>Salmonidae</taxon>
        <taxon>Salmoninae</taxon>
        <taxon>Oncorhynchus</taxon>
    </lineage>
</organism>
<dbReference type="AlphaFoldDB" id="A0A8C7D8B4"/>
<evidence type="ECO:0000313" key="2">
    <source>
        <dbReference type="Proteomes" id="UP000694557"/>
    </source>
</evidence>
<evidence type="ECO:0000313" key="1">
    <source>
        <dbReference type="Ensembl" id="ENSOKIP00005015436.1"/>
    </source>
</evidence>
<dbReference type="GeneTree" id="ENSGT00970000198045"/>
<protein>
    <submittedName>
        <fullName evidence="1">Uncharacterized protein</fullName>
    </submittedName>
</protein>
<accession>A0A8C7D8B4</accession>
<dbReference type="Pfam" id="PF10639">
    <property type="entry name" value="TMEM234"/>
    <property type="match status" value="1"/>
</dbReference>
<reference evidence="1" key="1">
    <citation type="submission" date="2025-08" db="UniProtKB">
        <authorList>
            <consortium name="Ensembl"/>
        </authorList>
    </citation>
    <scope>IDENTIFICATION</scope>
</reference>
<keyword evidence="2" id="KW-1185">Reference proteome</keyword>